<feature type="region of interest" description="Disordered" evidence="1">
    <location>
        <begin position="1"/>
        <end position="64"/>
    </location>
</feature>
<reference evidence="3" key="1">
    <citation type="journal article" date="2019" name="Int. J. Syst. Evol. Microbiol.">
        <title>The Global Catalogue of Microorganisms (GCM) 10K type strain sequencing project: providing services to taxonomists for standard genome sequencing and annotation.</title>
        <authorList>
            <consortium name="The Broad Institute Genomics Platform"/>
            <consortium name="The Broad Institute Genome Sequencing Center for Infectious Disease"/>
            <person name="Wu L."/>
            <person name="Ma J."/>
        </authorList>
    </citation>
    <scope>NUCLEOTIDE SEQUENCE [LARGE SCALE GENOMIC DNA]</scope>
    <source>
        <strain evidence="3">KCTC 42107</strain>
    </source>
</reference>
<accession>A0ABW5NXG2</accession>
<gene>
    <name evidence="2" type="ORF">ACFSR3_14490</name>
</gene>
<organism evidence="2 3">
    <name type="scientific">Flavobacterium suzhouense</name>
    <dbReference type="NCBI Taxonomy" id="1529638"/>
    <lineage>
        <taxon>Bacteria</taxon>
        <taxon>Pseudomonadati</taxon>
        <taxon>Bacteroidota</taxon>
        <taxon>Flavobacteriia</taxon>
        <taxon>Flavobacteriales</taxon>
        <taxon>Flavobacteriaceae</taxon>
        <taxon>Flavobacterium</taxon>
    </lineage>
</organism>
<evidence type="ECO:0000313" key="2">
    <source>
        <dbReference type="EMBL" id="MFD2603268.1"/>
    </source>
</evidence>
<comment type="caution">
    <text evidence="2">The sequence shown here is derived from an EMBL/GenBank/DDBJ whole genome shotgun (WGS) entry which is preliminary data.</text>
</comment>
<evidence type="ECO:0000256" key="1">
    <source>
        <dbReference type="SAM" id="MobiDB-lite"/>
    </source>
</evidence>
<sequence>MKDKNQTPAPKVSSKPKDHDVEPKDSVLKKKMAEAEKGAAKMASATKTPQKIATGKTATNKREY</sequence>
<dbReference type="EMBL" id="JBHUMD010000027">
    <property type="protein sequence ID" value="MFD2603268.1"/>
    <property type="molecule type" value="Genomic_DNA"/>
</dbReference>
<dbReference type="RefSeq" id="WP_379821976.1">
    <property type="nucleotide sequence ID" value="NZ_JBHUMD010000027.1"/>
</dbReference>
<name>A0ABW5NXG2_9FLAO</name>
<protein>
    <submittedName>
        <fullName evidence="2">Uncharacterized protein</fullName>
    </submittedName>
</protein>
<evidence type="ECO:0000313" key="3">
    <source>
        <dbReference type="Proteomes" id="UP001597480"/>
    </source>
</evidence>
<dbReference type="Proteomes" id="UP001597480">
    <property type="component" value="Unassembled WGS sequence"/>
</dbReference>
<proteinExistence type="predicted"/>
<feature type="compositionally biased region" description="Basic and acidic residues" evidence="1">
    <location>
        <begin position="15"/>
        <end position="39"/>
    </location>
</feature>
<keyword evidence="3" id="KW-1185">Reference proteome</keyword>